<dbReference type="Proteomes" id="UP000785679">
    <property type="component" value="Unassembled WGS sequence"/>
</dbReference>
<dbReference type="GO" id="GO:1990575">
    <property type="term" value="P:mitochondrial L-ornithine transmembrane transport"/>
    <property type="evidence" value="ECO:0007669"/>
    <property type="project" value="TreeGrafter"/>
</dbReference>
<dbReference type="OrthoDB" id="14252at2759"/>
<feature type="repeat" description="Solcar" evidence="9">
    <location>
        <begin position="12"/>
        <end position="98"/>
    </location>
</feature>
<evidence type="ECO:0000256" key="2">
    <source>
        <dbReference type="ARBA" id="ARBA00006375"/>
    </source>
</evidence>
<protein>
    <recommendedName>
        <fullName evidence="14">Mitochondrial carrier protein</fullName>
    </recommendedName>
</protein>
<evidence type="ECO:0000313" key="13">
    <source>
        <dbReference type="Proteomes" id="UP000785679"/>
    </source>
</evidence>
<dbReference type="SUPFAM" id="SSF103506">
    <property type="entry name" value="Mitochondrial carrier"/>
    <property type="match status" value="1"/>
</dbReference>
<feature type="repeat" description="Solcar" evidence="9">
    <location>
        <begin position="192"/>
        <end position="273"/>
    </location>
</feature>
<proteinExistence type="inferred from homology"/>
<keyword evidence="8 9" id="KW-0472">Membrane</keyword>
<dbReference type="Gene3D" id="1.50.40.10">
    <property type="entry name" value="Mitochondrial carrier domain"/>
    <property type="match status" value="1"/>
</dbReference>
<evidence type="ECO:0000256" key="10">
    <source>
        <dbReference type="RuleBase" id="RU000488"/>
    </source>
</evidence>
<dbReference type="InterPro" id="IPR023395">
    <property type="entry name" value="MCP_dom_sf"/>
</dbReference>
<gene>
    <name evidence="12" type="ORF">FGO68_gene12457</name>
</gene>
<evidence type="ECO:0000256" key="4">
    <source>
        <dbReference type="ARBA" id="ARBA00022692"/>
    </source>
</evidence>
<keyword evidence="13" id="KW-1185">Reference proteome</keyword>
<evidence type="ECO:0008006" key="14">
    <source>
        <dbReference type="Google" id="ProtNLM"/>
    </source>
</evidence>
<dbReference type="InterPro" id="IPR050567">
    <property type="entry name" value="Mitochondrial_Carrier"/>
</dbReference>
<evidence type="ECO:0000256" key="7">
    <source>
        <dbReference type="ARBA" id="ARBA00023128"/>
    </source>
</evidence>
<reference evidence="12" key="1">
    <citation type="submission" date="2019-06" db="EMBL/GenBank/DDBJ databases">
        <authorList>
            <person name="Zheng W."/>
        </authorList>
    </citation>
    <scope>NUCLEOTIDE SEQUENCE</scope>
    <source>
        <strain evidence="12">QDHG01</strain>
    </source>
</reference>
<keyword evidence="5" id="KW-0677">Repeat</keyword>
<feature type="transmembrane region" description="Helical" evidence="11">
    <location>
        <begin position="156"/>
        <end position="177"/>
    </location>
</feature>
<keyword evidence="7" id="KW-0496">Mitochondrion</keyword>
<evidence type="ECO:0000313" key="12">
    <source>
        <dbReference type="EMBL" id="TNV76249.1"/>
    </source>
</evidence>
<dbReference type="GO" id="GO:0000064">
    <property type="term" value="F:L-ornithine transmembrane transporter activity"/>
    <property type="evidence" value="ECO:0007669"/>
    <property type="project" value="TreeGrafter"/>
</dbReference>
<evidence type="ECO:0000256" key="5">
    <source>
        <dbReference type="ARBA" id="ARBA00022737"/>
    </source>
</evidence>
<evidence type="ECO:0000256" key="9">
    <source>
        <dbReference type="PROSITE-ProRule" id="PRU00282"/>
    </source>
</evidence>
<evidence type="ECO:0000256" key="3">
    <source>
        <dbReference type="ARBA" id="ARBA00022448"/>
    </source>
</evidence>
<dbReference type="GO" id="GO:0031966">
    <property type="term" value="C:mitochondrial membrane"/>
    <property type="evidence" value="ECO:0007669"/>
    <property type="project" value="UniProtKB-SubCell"/>
</dbReference>
<dbReference type="EMBL" id="RRYP01013922">
    <property type="protein sequence ID" value="TNV76249.1"/>
    <property type="molecule type" value="Genomic_DNA"/>
</dbReference>
<dbReference type="PROSITE" id="PS50920">
    <property type="entry name" value="SOLCAR"/>
    <property type="match status" value="2"/>
</dbReference>
<dbReference type="Pfam" id="PF00153">
    <property type="entry name" value="Mito_carr"/>
    <property type="match status" value="2"/>
</dbReference>
<feature type="transmembrane region" description="Helical" evidence="11">
    <location>
        <begin position="189"/>
        <end position="209"/>
    </location>
</feature>
<comment type="similarity">
    <text evidence="2 10">Belongs to the mitochondrial carrier (TC 2.A.29) family.</text>
</comment>
<evidence type="ECO:0000256" key="6">
    <source>
        <dbReference type="ARBA" id="ARBA00022989"/>
    </source>
</evidence>
<comment type="subcellular location">
    <subcellularLocation>
        <location evidence="1">Mitochondrion membrane</location>
        <topology evidence="1">Multi-pass membrane protein</topology>
    </subcellularLocation>
</comment>
<comment type="caution">
    <text evidence="12">The sequence shown here is derived from an EMBL/GenBank/DDBJ whole genome shotgun (WGS) entry which is preliminary data.</text>
</comment>
<name>A0A8J8SZ58_HALGN</name>
<keyword evidence="6 11" id="KW-1133">Transmembrane helix</keyword>
<dbReference type="AlphaFoldDB" id="A0A8J8SZ58"/>
<dbReference type="InterPro" id="IPR018108">
    <property type="entry name" value="MCP_transmembrane"/>
</dbReference>
<dbReference type="PANTHER" id="PTHR45624">
    <property type="entry name" value="MITOCHONDRIAL BASIC AMINO ACIDS TRANSPORTER-RELATED"/>
    <property type="match status" value="1"/>
</dbReference>
<evidence type="ECO:0000256" key="8">
    <source>
        <dbReference type="ARBA" id="ARBA00023136"/>
    </source>
</evidence>
<sequence length="281" mass="31713">MTHNEKRVEWWKEGLYSLATGFLFGATNSFVGHPFDTIKTKMQAQQGFIAGQGYIESIKIVYKTDGLIGFYRGVVPPLAGGVIYRSLQMSGYETAYSKCEHHESMKQTIPFTGGIQYRVIVGAITSATWRSIAECPFEYAKVKRQTGQTWKLADGYTGFGVLYTRTLGLLIAFFSILDSLRRHTTIFHYKVGQFFGTGTAAMVAYWVIWPFEVLKNQAQAGTSKYGATTWERAQHIYEQQGVRGFFRGIIPGSQSSFLRNGAAMIVMQHAQKKLTHWGYRD</sequence>
<dbReference type="PANTHER" id="PTHR45624:SF58">
    <property type="entry name" value="CARRIER PROTEIN, PUTATIVE-RELATED"/>
    <property type="match status" value="1"/>
</dbReference>
<evidence type="ECO:0000256" key="1">
    <source>
        <dbReference type="ARBA" id="ARBA00004225"/>
    </source>
</evidence>
<keyword evidence="4 9" id="KW-0812">Transmembrane</keyword>
<keyword evidence="3 10" id="KW-0813">Transport</keyword>
<evidence type="ECO:0000256" key="11">
    <source>
        <dbReference type="SAM" id="Phobius"/>
    </source>
</evidence>
<accession>A0A8J8SZ58</accession>
<organism evidence="12 13">
    <name type="scientific">Halteria grandinella</name>
    <dbReference type="NCBI Taxonomy" id="5974"/>
    <lineage>
        <taxon>Eukaryota</taxon>
        <taxon>Sar</taxon>
        <taxon>Alveolata</taxon>
        <taxon>Ciliophora</taxon>
        <taxon>Intramacronucleata</taxon>
        <taxon>Spirotrichea</taxon>
        <taxon>Stichotrichia</taxon>
        <taxon>Sporadotrichida</taxon>
        <taxon>Halteriidae</taxon>
        <taxon>Halteria</taxon>
    </lineage>
</organism>